<proteinExistence type="predicted"/>
<sequence>MSSPLNYGRKRQFKNKMVLSPTLFFEVANYGIVGELFKVVPMLIGKLKG</sequence>
<protein>
    <submittedName>
        <fullName evidence="1">Uncharacterized protein</fullName>
    </submittedName>
</protein>
<gene>
    <name evidence="1" type="ORF">S06H3_46728</name>
</gene>
<organism evidence="1">
    <name type="scientific">marine sediment metagenome</name>
    <dbReference type="NCBI Taxonomy" id="412755"/>
    <lineage>
        <taxon>unclassified sequences</taxon>
        <taxon>metagenomes</taxon>
        <taxon>ecological metagenomes</taxon>
    </lineage>
</organism>
<name>X1NGR9_9ZZZZ</name>
<dbReference type="EMBL" id="BARV01029287">
    <property type="protein sequence ID" value="GAI43237.1"/>
    <property type="molecule type" value="Genomic_DNA"/>
</dbReference>
<reference evidence="1" key="1">
    <citation type="journal article" date="2014" name="Front. Microbiol.">
        <title>High frequency of phylogenetically diverse reductive dehalogenase-homologous genes in deep subseafloor sedimentary metagenomes.</title>
        <authorList>
            <person name="Kawai M."/>
            <person name="Futagami T."/>
            <person name="Toyoda A."/>
            <person name="Takaki Y."/>
            <person name="Nishi S."/>
            <person name="Hori S."/>
            <person name="Arai W."/>
            <person name="Tsubouchi T."/>
            <person name="Morono Y."/>
            <person name="Uchiyama I."/>
            <person name="Ito T."/>
            <person name="Fujiyama A."/>
            <person name="Inagaki F."/>
            <person name="Takami H."/>
        </authorList>
    </citation>
    <scope>NUCLEOTIDE SEQUENCE</scope>
    <source>
        <strain evidence="1">Expedition CK06-06</strain>
    </source>
</reference>
<evidence type="ECO:0000313" key="1">
    <source>
        <dbReference type="EMBL" id="GAI43237.1"/>
    </source>
</evidence>
<accession>X1NGR9</accession>
<dbReference type="AlphaFoldDB" id="X1NGR9"/>
<comment type="caution">
    <text evidence="1">The sequence shown here is derived from an EMBL/GenBank/DDBJ whole genome shotgun (WGS) entry which is preliminary data.</text>
</comment>